<evidence type="ECO:0000313" key="1">
    <source>
        <dbReference type="EMBL" id="MDO6579560.1"/>
    </source>
</evidence>
<dbReference type="PANTHER" id="PTHR34801">
    <property type="entry name" value="EXPRESSED PROTEIN"/>
    <property type="match status" value="1"/>
</dbReference>
<protein>
    <submittedName>
        <fullName evidence="1">DUF1499 domain-containing protein</fullName>
    </submittedName>
</protein>
<accession>A0AAW7Z6R4</accession>
<proteinExistence type="predicted"/>
<dbReference type="PIRSF" id="PIRSF026426">
    <property type="entry name" value="DUF1499"/>
    <property type="match status" value="1"/>
</dbReference>
<dbReference type="PANTHER" id="PTHR34801:SF6">
    <property type="entry name" value="SLL1620 PROTEIN"/>
    <property type="match status" value="1"/>
</dbReference>
<organism evidence="1 2">
    <name type="scientific">Alteromonas stellipolaris</name>
    <dbReference type="NCBI Taxonomy" id="233316"/>
    <lineage>
        <taxon>Bacteria</taxon>
        <taxon>Pseudomonadati</taxon>
        <taxon>Pseudomonadota</taxon>
        <taxon>Gammaproteobacteria</taxon>
        <taxon>Alteromonadales</taxon>
        <taxon>Alteromonadaceae</taxon>
        <taxon>Alteromonas/Salinimonas group</taxon>
        <taxon>Alteromonas</taxon>
    </lineage>
</organism>
<name>A0AAW7Z6R4_9ALTE</name>
<reference evidence="1" key="1">
    <citation type="submission" date="2023-07" db="EMBL/GenBank/DDBJ databases">
        <title>Genome content predicts the carbon catabolic preferences of heterotrophic bacteria.</title>
        <authorList>
            <person name="Gralka M."/>
        </authorList>
    </citation>
    <scope>NUCLEOTIDE SEQUENCE</scope>
    <source>
        <strain evidence="1">F2M12</strain>
    </source>
</reference>
<dbReference type="InterPro" id="IPR010865">
    <property type="entry name" value="DUF1499"/>
</dbReference>
<comment type="caution">
    <text evidence="1">The sequence shown here is derived from an EMBL/GenBank/DDBJ whole genome shotgun (WGS) entry which is preliminary data.</text>
</comment>
<dbReference type="EMBL" id="JAUOQI010000021">
    <property type="protein sequence ID" value="MDO6579560.1"/>
    <property type="molecule type" value="Genomic_DNA"/>
</dbReference>
<sequence>MKKRYLLICSLPLVGCSVTPTKLGVNGEALNDCPITPNCFRSKNNESQDTTPILFKGSRAAAREKIVSIINSLPRTTIVEERDNYIRVEFRSQLIGFVDDVEFLLSQKPGDGTQIDFRSASRLGVSDLGVNKARMKNIKALFAQ</sequence>
<gene>
    <name evidence="1" type="ORF">Q4527_19330</name>
</gene>
<dbReference type="Pfam" id="PF07386">
    <property type="entry name" value="DUF1499"/>
    <property type="match status" value="1"/>
</dbReference>
<dbReference type="Proteomes" id="UP001170717">
    <property type="component" value="Unassembled WGS sequence"/>
</dbReference>
<evidence type="ECO:0000313" key="2">
    <source>
        <dbReference type="Proteomes" id="UP001170717"/>
    </source>
</evidence>
<dbReference type="AlphaFoldDB" id="A0AAW7Z6R4"/>
<dbReference type="RefSeq" id="WP_303539048.1">
    <property type="nucleotide sequence ID" value="NZ_JAUOQI010000021.1"/>
</dbReference>